<feature type="compositionally biased region" description="Gly residues" evidence="2">
    <location>
        <begin position="554"/>
        <end position="573"/>
    </location>
</feature>
<dbReference type="Pfam" id="PF18204">
    <property type="entry name" value="PGF-CTERM"/>
    <property type="match status" value="1"/>
</dbReference>
<evidence type="ECO:0000313" key="6">
    <source>
        <dbReference type="EMBL" id="MDR7665772.1"/>
    </source>
</evidence>
<dbReference type="Gene3D" id="2.60.40.10">
    <property type="entry name" value="Immunoglobulins"/>
    <property type="match status" value="3"/>
</dbReference>
<dbReference type="InterPro" id="IPR000601">
    <property type="entry name" value="PKD_dom"/>
</dbReference>
<feature type="region of interest" description="Disordered" evidence="2">
    <location>
        <begin position="548"/>
        <end position="578"/>
    </location>
</feature>
<evidence type="ECO:0000259" key="5">
    <source>
        <dbReference type="PROSITE" id="PS51677"/>
    </source>
</evidence>
<dbReference type="SUPFAM" id="SSF88713">
    <property type="entry name" value="Glycoside hydrolase/deacetylase"/>
    <property type="match status" value="1"/>
</dbReference>
<dbReference type="Pfam" id="PF01522">
    <property type="entry name" value="Polysacc_deac_1"/>
    <property type="match status" value="1"/>
</dbReference>
<evidence type="ECO:0000259" key="4">
    <source>
        <dbReference type="PROSITE" id="PS50093"/>
    </source>
</evidence>
<dbReference type="SMART" id="SM00089">
    <property type="entry name" value="PKD"/>
    <property type="match status" value="3"/>
</dbReference>
<dbReference type="PROSITE" id="PS51677">
    <property type="entry name" value="NODB"/>
    <property type="match status" value="1"/>
</dbReference>
<keyword evidence="7" id="KW-1185">Reference proteome</keyword>
<dbReference type="EMBL" id="JAVKPK010000027">
    <property type="protein sequence ID" value="MDR7665772.1"/>
    <property type="molecule type" value="Genomic_DNA"/>
</dbReference>
<keyword evidence="3" id="KW-1133">Transmembrane helix</keyword>
<dbReference type="InterPro" id="IPR035986">
    <property type="entry name" value="PKD_dom_sf"/>
</dbReference>
<evidence type="ECO:0000256" key="3">
    <source>
        <dbReference type="SAM" id="Phobius"/>
    </source>
</evidence>
<dbReference type="SUPFAM" id="SSF49299">
    <property type="entry name" value="PKD domain"/>
    <property type="match status" value="3"/>
</dbReference>
<dbReference type="RefSeq" id="WP_310575797.1">
    <property type="nucleotide sequence ID" value="NZ_JAVKPK010000027.1"/>
</dbReference>
<dbReference type="Pfam" id="PF18911">
    <property type="entry name" value="PKD_4"/>
    <property type="match status" value="3"/>
</dbReference>
<evidence type="ECO:0000256" key="2">
    <source>
        <dbReference type="SAM" id="MobiDB-lite"/>
    </source>
</evidence>
<proteinExistence type="predicted"/>
<feature type="domain" description="PKD" evidence="4">
    <location>
        <begin position="472"/>
        <end position="555"/>
    </location>
</feature>
<evidence type="ECO:0000313" key="7">
    <source>
        <dbReference type="Proteomes" id="UP001246244"/>
    </source>
</evidence>
<organism evidence="6 7">
    <name type="scientific">Methanosarcina baikalica</name>
    <dbReference type="NCBI Taxonomy" id="3073890"/>
    <lineage>
        <taxon>Archaea</taxon>
        <taxon>Methanobacteriati</taxon>
        <taxon>Methanobacteriota</taxon>
        <taxon>Stenosarchaea group</taxon>
        <taxon>Methanomicrobia</taxon>
        <taxon>Methanosarcinales</taxon>
        <taxon>Methanosarcinaceae</taxon>
        <taxon>Methanosarcina</taxon>
    </lineage>
</organism>
<feature type="domain" description="PKD" evidence="4">
    <location>
        <begin position="389"/>
        <end position="462"/>
    </location>
</feature>
<dbReference type="NCBIfam" id="TIGR04213">
    <property type="entry name" value="PGF_pre_PGF"/>
    <property type="match status" value="1"/>
</dbReference>
<dbReference type="Proteomes" id="UP001246244">
    <property type="component" value="Unassembled WGS sequence"/>
</dbReference>
<feature type="domain" description="PKD" evidence="4">
    <location>
        <begin position="339"/>
        <end position="390"/>
    </location>
</feature>
<protein>
    <submittedName>
        <fullName evidence="6">PGF-pre-PGF domain-containing protein</fullName>
    </submittedName>
</protein>
<dbReference type="PROSITE" id="PS50093">
    <property type="entry name" value="PKD"/>
    <property type="match status" value="3"/>
</dbReference>
<dbReference type="InterPro" id="IPR011330">
    <property type="entry name" value="Glyco_hydro/deAcase_b/a-brl"/>
</dbReference>
<dbReference type="InterPro" id="IPR002509">
    <property type="entry name" value="NODB_dom"/>
</dbReference>
<sequence length="800" mass="87704">MKFHNFKPYAKYGLSLLFIISLVSTAYADTNQLVSYNWSEDTGNTTVDNSEHKSNSTIIHSIQNSNKPGGIALSWDDSGHIDTCYKYLPIFQKYNATCTINVNIVSNRPQTIINELNALHSAGWEVALHGYNHVNSVQFLNDNNSTMWLDQEIFPNIVEVTRYGYPVCTLAYPYSSRNAATDAIVAPYFRTLRTRTPTVVNGNINETTLAYYKWDDTQLLYGVEIDDQSSGSSLESIENGIDYAIKTGNVLVLYGHAITPTATGPYQTSTSKLDSILNYTSQNGGVFYHMGDLGNSSWVQLPRFSNVAANYTVSTNSLFVGKNVTFVDYSINQTTELLDFGDGSPTSSTANVTHTYTTPGIYTANLTVTNDVCSDSMFQTIKVIQPSTPVANFTSNCTIGFRPLNITFKDTSTGFPKSWSWDFGDGNTSTTRNPVHEYSNGGNYSVMLTVVNDIGSNCTQKVNYITVLLQPPSSNFCPNTTCGNIPLTVQFNDTSIGFPTSWNWDFGDGYTSTEQNTTHTYFSAGTYNVKLVVSNADGDASKTDTITVLEDSGGSSGRSNGGSNGGGSGGAGGSPEPAKNVKVKELSQTFITSGNPVKFDFPKNVTAIVYLSFDSKKTVGKTTTIVEMLRDKSTLTPDAPEGEVYNYLNIWVGNGGYGSDEDNLENAVVCFKVEKSWIRDKGIDKSSITLKRYTDKKWNELPITLLREDDEYLYFTAKTPGFSPFAITGKITAKEAATEILPKPGTQDLEQNGSIKSEIEKSPEQIGNTSTPQKENAGMPGFQMIYCIIGLLGVFLYKRR</sequence>
<evidence type="ECO:0000256" key="1">
    <source>
        <dbReference type="ARBA" id="ARBA00022729"/>
    </source>
</evidence>
<name>A0ABU2D1Q7_9EURY</name>
<dbReference type="InterPro" id="IPR026371">
    <property type="entry name" value="PGF_CTERM"/>
</dbReference>
<dbReference type="PANTHER" id="PTHR36842:SF1">
    <property type="entry name" value="PROTEIN TOLB"/>
    <property type="match status" value="1"/>
</dbReference>
<dbReference type="PANTHER" id="PTHR36842">
    <property type="entry name" value="PROTEIN TOLB HOMOLOG"/>
    <property type="match status" value="1"/>
</dbReference>
<gene>
    <name evidence="6" type="ORF">RG963_08310</name>
</gene>
<dbReference type="Gene3D" id="3.20.20.370">
    <property type="entry name" value="Glycoside hydrolase/deacetylase"/>
    <property type="match status" value="1"/>
</dbReference>
<keyword evidence="3" id="KW-0812">Transmembrane</keyword>
<dbReference type="InterPro" id="IPR022409">
    <property type="entry name" value="PKD/Chitinase_dom"/>
</dbReference>
<keyword evidence="3" id="KW-0472">Membrane</keyword>
<feature type="domain" description="NodB homology" evidence="5">
    <location>
        <begin position="69"/>
        <end position="289"/>
    </location>
</feature>
<comment type="caution">
    <text evidence="6">The sequence shown here is derived from an EMBL/GenBank/DDBJ whole genome shotgun (WGS) entry which is preliminary data.</text>
</comment>
<reference evidence="7" key="1">
    <citation type="submission" date="2023-07" db="EMBL/GenBank/DDBJ databases">
        <title>Whole-genome sequencing of a new Methanosarcina sp. Z-7115.</title>
        <authorList>
            <person name="Zhilina T.N."/>
            <person name="Merkel A.Y."/>
        </authorList>
    </citation>
    <scope>NUCLEOTIDE SEQUENCE [LARGE SCALE GENOMIC DNA]</scope>
    <source>
        <strain evidence="7">Z-7115</strain>
    </source>
</reference>
<dbReference type="InterPro" id="IPR013783">
    <property type="entry name" value="Ig-like_fold"/>
</dbReference>
<keyword evidence="1" id="KW-0732">Signal</keyword>
<accession>A0ABU2D1Q7</accession>
<feature type="transmembrane region" description="Helical" evidence="3">
    <location>
        <begin position="777"/>
        <end position="797"/>
    </location>
</feature>
<dbReference type="CDD" id="cd00146">
    <property type="entry name" value="PKD"/>
    <property type="match status" value="3"/>
</dbReference>
<dbReference type="InterPro" id="IPR026453">
    <property type="entry name" value="PGF_pre_PGF"/>
</dbReference>